<gene>
    <name evidence="1" type="ORF">H4219_005471</name>
</gene>
<protein>
    <submittedName>
        <fullName evidence="1">Uncharacterized protein</fullName>
    </submittedName>
</protein>
<name>A0A9W7ZTJ4_9FUNG</name>
<proteinExistence type="predicted"/>
<accession>A0A9W7ZTJ4</accession>
<dbReference type="EMBL" id="JANBPU010000312">
    <property type="protein sequence ID" value="KAJ1912784.1"/>
    <property type="molecule type" value="Genomic_DNA"/>
</dbReference>
<organism evidence="1 2">
    <name type="scientific">Mycoemilia scoparia</name>
    <dbReference type="NCBI Taxonomy" id="417184"/>
    <lineage>
        <taxon>Eukaryota</taxon>
        <taxon>Fungi</taxon>
        <taxon>Fungi incertae sedis</taxon>
        <taxon>Zoopagomycota</taxon>
        <taxon>Kickxellomycotina</taxon>
        <taxon>Kickxellomycetes</taxon>
        <taxon>Kickxellales</taxon>
        <taxon>Kickxellaceae</taxon>
        <taxon>Mycoemilia</taxon>
    </lineage>
</organism>
<evidence type="ECO:0000313" key="2">
    <source>
        <dbReference type="Proteomes" id="UP001150538"/>
    </source>
</evidence>
<dbReference type="Proteomes" id="UP001150538">
    <property type="component" value="Unassembled WGS sequence"/>
</dbReference>
<reference evidence="1" key="1">
    <citation type="submission" date="2022-07" db="EMBL/GenBank/DDBJ databases">
        <title>Phylogenomic reconstructions and comparative analyses of Kickxellomycotina fungi.</title>
        <authorList>
            <person name="Reynolds N.K."/>
            <person name="Stajich J.E."/>
            <person name="Barry K."/>
            <person name="Grigoriev I.V."/>
            <person name="Crous P."/>
            <person name="Smith M.E."/>
        </authorList>
    </citation>
    <scope>NUCLEOTIDE SEQUENCE</scope>
    <source>
        <strain evidence="1">NBRC 100468</strain>
    </source>
</reference>
<comment type="caution">
    <text evidence="1">The sequence shown here is derived from an EMBL/GenBank/DDBJ whole genome shotgun (WGS) entry which is preliminary data.</text>
</comment>
<evidence type="ECO:0000313" key="1">
    <source>
        <dbReference type="EMBL" id="KAJ1912784.1"/>
    </source>
</evidence>
<keyword evidence="2" id="KW-1185">Reference proteome</keyword>
<sequence length="156" mass="17864">MINPKEFADSMLQIIKQRHANHENAKLQHEATDDCTIHDCFDCKKYFADHHRAQQVKDFFSYTSALLERIKTTLESNRPTDSELLLYSSALSRCSDAHMNMEAIKNAVDTNDGIDHYGGYDGCVAAFLAEFIEFFIHFDGIRSMGRVLENDQIPKL</sequence>
<dbReference type="AlphaFoldDB" id="A0A9W7ZTJ4"/>